<dbReference type="Proteomes" id="UP000694853">
    <property type="component" value="Unplaced"/>
</dbReference>
<protein>
    <submittedName>
        <fullName evidence="2">UPF0160 protein MYG1, mitochondrial-like</fullName>
    </submittedName>
</protein>
<evidence type="ECO:0000313" key="2">
    <source>
        <dbReference type="RefSeq" id="XP_027358755.1"/>
    </source>
</evidence>
<accession>A0A8B8LR42</accession>
<reference evidence="2" key="2">
    <citation type="submission" date="2025-08" db="UniProtKB">
        <authorList>
            <consortium name="RefSeq"/>
        </authorList>
    </citation>
    <scope>IDENTIFICATION</scope>
    <source>
        <tissue evidence="2">Young leaves</tissue>
    </source>
</reference>
<proteinExistence type="predicted"/>
<gene>
    <name evidence="2" type="primary">LOC113867560</name>
</gene>
<dbReference type="InterPro" id="IPR003226">
    <property type="entry name" value="MYG1_exonuclease"/>
</dbReference>
<keyword evidence="1" id="KW-1185">Reference proteome</keyword>
<organism evidence="1 2">
    <name type="scientific">Abrus precatorius</name>
    <name type="common">Indian licorice</name>
    <name type="synonym">Glycine abrus</name>
    <dbReference type="NCBI Taxonomy" id="3816"/>
    <lineage>
        <taxon>Eukaryota</taxon>
        <taxon>Viridiplantae</taxon>
        <taxon>Streptophyta</taxon>
        <taxon>Embryophyta</taxon>
        <taxon>Tracheophyta</taxon>
        <taxon>Spermatophyta</taxon>
        <taxon>Magnoliopsida</taxon>
        <taxon>eudicotyledons</taxon>
        <taxon>Gunneridae</taxon>
        <taxon>Pentapetalae</taxon>
        <taxon>rosids</taxon>
        <taxon>fabids</taxon>
        <taxon>Fabales</taxon>
        <taxon>Fabaceae</taxon>
        <taxon>Papilionoideae</taxon>
        <taxon>50 kb inversion clade</taxon>
        <taxon>NPAAA clade</taxon>
        <taxon>indigoferoid/millettioid clade</taxon>
        <taxon>Abreae</taxon>
        <taxon>Abrus</taxon>
    </lineage>
</organism>
<dbReference type="OrthoDB" id="10265310at2759"/>
<dbReference type="RefSeq" id="XP_027358755.1">
    <property type="nucleotide sequence ID" value="XM_027502954.1"/>
</dbReference>
<dbReference type="GO" id="GO:0005737">
    <property type="term" value="C:cytoplasm"/>
    <property type="evidence" value="ECO:0007669"/>
    <property type="project" value="TreeGrafter"/>
</dbReference>
<dbReference type="KEGG" id="aprc:113867560"/>
<dbReference type="PANTHER" id="PTHR11215:SF6">
    <property type="entry name" value="METAL-DEPENDENT PROTEIN HYDROLASE"/>
    <property type="match status" value="1"/>
</dbReference>
<dbReference type="GeneID" id="113867560"/>
<sequence length="348" mass="39306">MVKLGGAWHKTLTFNAPRWVACSFSTRVGTHNGTFHCDEALACFLLRLSKHFSNAHIVRTRDPKLLESLDAVVDVGGVYDPLRHRFDHHQKDFYQVFGFGFHTKLSSAGLVYKHFGLEIIANVLGLGEEHSHVHQLYSVIYRNFIEAIDATDNGVNQYDLNEPPKYVINTSLSSRIKRLNLDWVDSDHSSDRENAAFHQAMALAGAEFLENVNYYAKSWLPARSIVMECLAARETVDSSGEIIKLSRSCPWKLHIHELEEEMRISPSVKYVLYPDDRSENWRLQAVAISPARFESRKPLPCIWRGLENDKLSEVAGIPGCTFVHMSGFIGGNRTYDGALAMARVSLKA</sequence>
<dbReference type="AlphaFoldDB" id="A0A8B8LR42"/>
<dbReference type="PANTHER" id="PTHR11215">
    <property type="entry name" value="METAL DEPENDENT HYDROLASE - RELATED"/>
    <property type="match status" value="1"/>
</dbReference>
<reference evidence="1" key="1">
    <citation type="journal article" date="2019" name="Toxins">
        <title>Detection of Abrin-Like and Prepropulchellin-Like Toxin Genes and Transcripts Using Whole Genome Sequencing and Full-Length Transcript Sequencing of Abrus precatorius.</title>
        <authorList>
            <person name="Hovde B.T."/>
            <person name="Daligault H.E."/>
            <person name="Hanschen E.R."/>
            <person name="Kunde Y.A."/>
            <person name="Johnson M.B."/>
            <person name="Starkenburg S.R."/>
            <person name="Johnson S.L."/>
        </authorList>
    </citation>
    <scope>NUCLEOTIDE SEQUENCE [LARGE SCALE GENOMIC DNA]</scope>
</reference>
<name>A0A8B8LR42_ABRPR</name>
<dbReference type="GO" id="GO:0005634">
    <property type="term" value="C:nucleus"/>
    <property type="evidence" value="ECO:0007669"/>
    <property type="project" value="TreeGrafter"/>
</dbReference>
<dbReference type="Pfam" id="PF03690">
    <property type="entry name" value="MYG1_exonuc"/>
    <property type="match status" value="1"/>
</dbReference>
<evidence type="ECO:0000313" key="1">
    <source>
        <dbReference type="Proteomes" id="UP000694853"/>
    </source>
</evidence>